<evidence type="ECO:0000256" key="8">
    <source>
        <dbReference type="ARBA" id="ARBA00022842"/>
    </source>
</evidence>
<keyword evidence="7 15" id="KW-0479">Metal-binding</keyword>
<name>A0A7S8FIP0_PERCI</name>
<dbReference type="GO" id="GO:0005743">
    <property type="term" value="C:mitochondrial inner membrane"/>
    <property type="evidence" value="ECO:0007669"/>
    <property type="project" value="UniProtKB-SubCell"/>
</dbReference>
<dbReference type="PRINTS" id="PR01166">
    <property type="entry name" value="CYCOXIDASEII"/>
</dbReference>
<evidence type="ECO:0000256" key="11">
    <source>
        <dbReference type="ARBA" id="ARBA00022989"/>
    </source>
</evidence>
<dbReference type="InterPro" id="IPR008972">
    <property type="entry name" value="Cupredoxin"/>
</dbReference>
<dbReference type="InterPro" id="IPR002429">
    <property type="entry name" value="CcO_II-like_C"/>
</dbReference>
<dbReference type="GO" id="GO:0004129">
    <property type="term" value="F:cytochrome-c oxidase activity"/>
    <property type="evidence" value="ECO:0007669"/>
    <property type="project" value="UniProtKB-EC"/>
</dbReference>
<protein>
    <recommendedName>
        <fullName evidence="3 15">Cytochrome c oxidase subunit 2</fullName>
    </recommendedName>
</protein>
<evidence type="ECO:0000256" key="6">
    <source>
        <dbReference type="ARBA" id="ARBA00022692"/>
    </source>
</evidence>
<evidence type="ECO:0000256" key="1">
    <source>
        <dbReference type="ARBA" id="ARBA00004141"/>
    </source>
</evidence>
<dbReference type="Gene3D" id="2.60.40.420">
    <property type="entry name" value="Cupredoxins - blue copper proteins"/>
    <property type="match status" value="1"/>
</dbReference>
<evidence type="ECO:0000259" key="17">
    <source>
        <dbReference type="PROSITE" id="PS50857"/>
    </source>
</evidence>
<comment type="function">
    <text evidence="15">Component of the cytochrome c oxidase, the last enzyme in the mitochondrial electron transport chain which drives oxidative phosphorylation. The respiratory chain contains 3 multisubunit complexes succinate dehydrogenase (complex II, CII), ubiquinol-cytochrome c oxidoreductase (cytochrome b-c1 complex, complex III, CIII) and cytochrome c oxidase (complex IV, CIV), that cooperate to transfer electrons derived from NADH and succinate to molecular oxygen, creating an electrochemical gradient over the inner membrane that drives transmembrane transport and the ATP synthase. Cytochrome c oxidase is the component of the respiratory chain that catalyzes the reduction of oxygen to water. Electrons originating from reduced cytochrome c in the intermembrane space (IMS) are transferred via the dinuclear copper A center (CU(A)) of subunit 2 and heme A of subunit 1 to the active site in subunit 1, a binuclear center (BNC) formed by heme A3 and copper B (CU(B)). The BNC reduces molecular oxygen to 2 water molecules using 4 electrons from cytochrome c in the IMS and 4 protons from the mitochondrial matrix.</text>
</comment>
<keyword evidence="5 15" id="KW-0679">Respiratory chain</keyword>
<dbReference type="GO" id="GO:0042773">
    <property type="term" value="P:ATP synthesis coupled electron transport"/>
    <property type="evidence" value="ECO:0007669"/>
    <property type="project" value="TreeGrafter"/>
</dbReference>
<accession>A0A7S8FIP0</accession>
<dbReference type="Pfam" id="PF00116">
    <property type="entry name" value="COX2"/>
    <property type="match status" value="1"/>
</dbReference>
<feature type="domain" description="Cytochrome oxidase subunit II transmembrane region profile" evidence="18">
    <location>
        <begin position="4"/>
        <end position="95"/>
    </location>
</feature>
<comment type="subcellular location">
    <subcellularLocation>
        <location evidence="1">Membrane</location>
        <topology evidence="1">Multi-pass membrane protein</topology>
    </subcellularLocation>
    <subcellularLocation>
        <location evidence="15">Mitochondrion inner membrane</location>
        <topology evidence="15">Multi-pass membrane protein</topology>
    </subcellularLocation>
</comment>
<dbReference type="EMBL" id="MK775557">
    <property type="protein sequence ID" value="QPD06646.1"/>
    <property type="molecule type" value="Genomic_DNA"/>
</dbReference>
<dbReference type="PROSITE" id="PS50857">
    <property type="entry name" value="COX2_CUA"/>
    <property type="match status" value="1"/>
</dbReference>
<dbReference type="Pfam" id="PF02790">
    <property type="entry name" value="COX2_TM"/>
    <property type="match status" value="1"/>
</dbReference>
<keyword evidence="15 19" id="KW-0496">Mitochondrion</keyword>
<evidence type="ECO:0000256" key="16">
    <source>
        <dbReference type="SAM" id="Phobius"/>
    </source>
</evidence>
<evidence type="ECO:0000256" key="14">
    <source>
        <dbReference type="ARBA" id="ARBA00049512"/>
    </source>
</evidence>
<dbReference type="Gene3D" id="1.10.287.90">
    <property type="match status" value="1"/>
</dbReference>
<evidence type="ECO:0000256" key="15">
    <source>
        <dbReference type="RuleBase" id="RU000457"/>
    </source>
</evidence>
<dbReference type="RefSeq" id="YP_010043364.1">
    <property type="nucleotide sequence ID" value="NC_054242.1"/>
</dbReference>
<keyword evidence="15" id="KW-0999">Mitochondrion inner membrane</keyword>
<reference evidence="19" key="1">
    <citation type="submission" date="2019-04" db="EMBL/GenBank/DDBJ databases">
        <title>No evidence of doubly uniparental inheritance in the Greenshell mussel Perna canaliculus from the complete mitochondrial sequence.</title>
        <authorList>
            <person name="Guo Z."/>
            <person name="Hou X."/>
        </authorList>
    </citation>
    <scope>NUCLEOTIDE SEQUENCE</scope>
    <source>
        <tissue evidence="19">Gonad</tissue>
    </source>
</reference>
<evidence type="ECO:0000313" key="19">
    <source>
        <dbReference type="EMBL" id="QPD06659.1"/>
    </source>
</evidence>
<sequence length="233" mass="26920">MKMVSLFEALFFGDVLQSEFGSEIVKYYGYVMMVLLLVIIVVLYMGMMIMNHSYSYRNFKNRQMLEYIWTVMPTFLLAMLWCPSILNLYRMEDLKDPVWSFKAVGKQWYWTYEVNLKDGETMVIDSYMDRDSGVELESGYRLLDVDWRLVAPANAQISCYVTSSDVIHSFALPGALLKADAIPGRINVLPMKISQSCILYGQCSEICGINHSFMPIVIEFVPVDVFMSFYGYN</sequence>
<comment type="catalytic activity">
    <reaction evidence="14">
        <text>4 Fe(II)-[cytochrome c] + O2 + 8 H(+)(in) = 4 Fe(III)-[cytochrome c] + 2 H2O + 4 H(+)(out)</text>
        <dbReference type="Rhea" id="RHEA:11436"/>
        <dbReference type="Rhea" id="RHEA-COMP:10350"/>
        <dbReference type="Rhea" id="RHEA-COMP:14399"/>
        <dbReference type="ChEBI" id="CHEBI:15377"/>
        <dbReference type="ChEBI" id="CHEBI:15378"/>
        <dbReference type="ChEBI" id="CHEBI:15379"/>
        <dbReference type="ChEBI" id="CHEBI:29033"/>
        <dbReference type="ChEBI" id="CHEBI:29034"/>
        <dbReference type="EC" id="7.1.1.9"/>
    </reaction>
    <physiologicalReaction direction="left-to-right" evidence="14">
        <dbReference type="Rhea" id="RHEA:11437"/>
    </physiologicalReaction>
</comment>
<keyword evidence="10 15" id="KW-0249">Electron transport</keyword>
<dbReference type="EMBL" id="MK775558">
    <property type="protein sequence ID" value="QPD06659.1"/>
    <property type="molecule type" value="Genomic_DNA"/>
</dbReference>
<dbReference type="PANTHER" id="PTHR22888">
    <property type="entry name" value="CYTOCHROME C OXIDASE, SUBUNIT II"/>
    <property type="match status" value="1"/>
</dbReference>
<keyword evidence="13 15" id="KW-0472">Membrane</keyword>
<evidence type="ECO:0000256" key="4">
    <source>
        <dbReference type="ARBA" id="ARBA00022448"/>
    </source>
</evidence>
<evidence type="ECO:0000256" key="9">
    <source>
        <dbReference type="ARBA" id="ARBA00022967"/>
    </source>
</evidence>
<feature type="domain" description="Cytochrome oxidase subunit II copper A binding" evidence="17">
    <location>
        <begin position="96"/>
        <end position="232"/>
    </location>
</feature>
<evidence type="ECO:0000256" key="10">
    <source>
        <dbReference type="ARBA" id="ARBA00022982"/>
    </source>
</evidence>
<organism evidence="19">
    <name type="scientific">Perna canaliculus</name>
    <name type="common">Green-lipped mussel</name>
    <dbReference type="NCBI Taxonomy" id="38949"/>
    <lineage>
        <taxon>Eukaryota</taxon>
        <taxon>Metazoa</taxon>
        <taxon>Spiralia</taxon>
        <taxon>Lophotrochozoa</taxon>
        <taxon>Mollusca</taxon>
        <taxon>Bivalvia</taxon>
        <taxon>Autobranchia</taxon>
        <taxon>Pteriomorphia</taxon>
        <taxon>Mytilida</taxon>
        <taxon>Mytiloidea</taxon>
        <taxon>Mytilidae</taxon>
        <taxon>Mytilinae</taxon>
        <taxon>Perna</taxon>
    </lineage>
</organism>
<evidence type="ECO:0000256" key="7">
    <source>
        <dbReference type="ARBA" id="ARBA00022723"/>
    </source>
</evidence>
<dbReference type="PANTHER" id="PTHR22888:SF9">
    <property type="entry name" value="CYTOCHROME C OXIDASE SUBUNIT 2"/>
    <property type="match status" value="1"/>
</dbReference>
<comment type="similarity">
    <text evidence="2 15">Belongs to the cytochrome c oxidase subunit 2 family.</text>
</comment>
<evidence type="ECO:0000256" key="2">
    <source>
        <dbReference type="ARBA" id="ARBA00007866"/>
    </source>
</evidence>
<dbReference type="InterPro" id="IPR011759">
    <property type="entry name" value="Cyt_c_oxidase_su2_TM_dom"/>
</dbReference>
<dbReference type="InterPro" id="IPR001505">
    <property type="entry name" value="Copper_CuA"/>
</dbReference>
<dbReference type="SUPFAM" id="SSF49503">
    <property type="entry name" value="Cupredoxins"/>
    <property type="match status" value="1"/>
</dbReference>
<dbReference type="GO" id="GO:0005507">
    <property type="term" value="F:copper ion binding"/>
    <property type="evidence" value="ECO:0007669"/>
    <property type="project" value="InterPro"/>
</dbReference>
<proteinExistence type="inferred from homology"/>
<keyword evidence="4 15" id="KW-0813">Transport</keyword>
<dbReference type="PROSITE" id="PS00078">
    <property type="entry name" value="COX2"/>
    <property type="match status" value="1"/>
</dbReference>
<dbReference type="InterPro" id="IPR036257">
    <property type="entry name" value="Cyt_c_oxidase_su2_TM_sf"/>
</dbReference>
<feature type="transmembrane region" description="Helical" evidence="16">
    <location>
        <begin position="27"/>
        <end position="46"/>
    </location>
</feature>
<gene>
    <name evidence="19" type="primary">COX2</name>
</gene>
<evidence type="ECO:0000256" key="13">
    <source>
        <dbReference type="ARBA" id="ARBA00023136"/>
    </source>
</evidence>
<dbReference type="PROSITE" id="PS50999">
    <property type="entry name" value="COX2_TM"/>
    <property type="match status" value="1"/>
</dbReference>
<comment type="cofactor">
    <cofactor evidence="15">
        <name>Cu cation</name>
        <dbReference type="ChEBI" id="CHEBI:23378"/>
    </cofactor>
    <text evidence="15">Binds a copper A center.</text>
</comment>
<keyword evidence="6 15" id="KW-0812">Transmembrane</keyword>
<keyword evidence="8" id="KW-0460">Magnesium</keyword>
<evidence type="ECO:0000256" key="3">
    <source>
        <dbReference type="ARBA" id="ARBA00015946"/>
    </source>
</evidence>
<keyword evidence="11 16" id="KW-1133">Transmembrane helix</keyword>
<dbReference type="InterPro" id="IPR045187">
    <property type="entry name" value="CcO_II"/>
</dbReference>
<feature type="transmembrane region" description="Helical" evidence="16">
    <location>
        <begin position="67"/>
        <end position="86"/>
    </location>
</feature>
<geneLocation type="mitochondrion" evidence="19"/>
<dbReference type="AlphaFoldDB" id="A0A7S8FIP0"/>
<evidence type="ECO:0000256" key="5">
    <source>
        <dbReference type="ARBA" id="ARBA00022660"/>
    </source>
</evidence>
<dbReference type="SUPFAM" id="SSF81464">
    <property type="entry name" value="Cytochrome c oxidase subunit II-like, transmembrane region"/>
    <property type="match status" value="1"/>
</dbReference>
<dbReference type="GeneID" id="63651034"/>
<evidence type="ECO:0000256" key="12">
    <source>
        <dbReference type="ARBA" id="ARBA00023008"/>
    </source>
</evidence>
<keyword evidence="12 15" id="KW-0186">Copper</keyword>
<keyword evidence="9" id="KW-1278">Translocase</keyword>
<dbReference type="CTD" id="4513"/>
<evidence type="ECO:0000259" key="18">
    <source>
        <dbReference type="PROSITE" id="PS50999"/>
    </source>
</evidence>